<dbReference type="PANTHER" id="PTHR43289">
    <property type="entry name" value="MITOGEN-ACTIVATED PROTEIN KINASE KINASE KINASE 20-RELATED"/>
    <property type="match status" value="1"/>
</dbReference>
<dbReference type="Gene3D" id="1.10.510.10">
    <property type="entry name" value="Transferase(Phosphotransferase) domain 1"/>
    <property type="match status" value="1"/>
</dbReference>
<dbReference type="InterPro" id="IPR008271">
    <property type="entry name" value="Ser/Thr_kinase_AS"/>
</dbReference>
<dbReference type="InterPro" id="IPR011990">
    <property type="entry name" value="TPR-like_helical_dom_sf"/>
</dbReference>
<evidence type="ECO:0000313" key="8">
    <source>
        <dbReference type="Proteomes" id="UP001333710"/>
    </source>
</evidence>
<dbReference type="GO" id="GO:0004674">
    <property type="term" value="F:protein serine/threonine kinase activity"/>
    <property type="evidence" value="ECO:0007669"/>
    <property type="project" value="TreeGrafter"/>
</dbReference>
<dbReference type="PROSITE" id="PS00107">
    <property type="entry name" value="PROTEIN_KINASE_ATP"/>
    <property type="match status" value="1"/>
</dbReference>
<dbReference type="SMART" id="SM00220">
    <property type="entry name" value="S_TKc"/>
    <property type="match status" value="1"/>
</dbReference>
<feature type="domain" description="Protein kinase" evidence="6">
    <location>
        <begin position="85"/>
        <end position="343"/>
    </location>
</feature>
<dbReference type="RefSeq" id="WP_338293270.1">
    <property type="nucleotide sequence ID" value="NZ_AP027272.1"/>
</dbReference>
<dbReference type="AlphaFoldDB" id="A0AA48HRC0"/>
<dbReference type="Gene3D" id="3.30.200.20">
    <property type="entry name" value="Phosphorylase Kinase, domain 1"/>
    <property type="match status" value="1"/>
</dbReference>
<dbReference type="KEGG" id="pmaw:MACH26_28080"/>
<dbReference type="Proteomes" id="UP001333710">
    <property type="component" value="Chromosome"/>
</dbReference>
<name>A0AA48HRC0_9ALTE</name>
<organism evidence="7 8">
    <name type="scientific">Planctobacterium marinum</name>
    <dbReference type="NCBI Taxonomy" id="1631968"/>
    <lineage>
        <taxon>Bacteria</taxon>
        <taxon>Pseudomonadati</taxon>
        <taxon>Pseudomonadota</taxon>
        <taxon>Gammaproteobacteria</taxon>
        <taxon>Alteromonadales</taxon>
        <taxon>Alteromonadaceae</taxon>
        <taxon>Planctobacterium</taxon>
    </lineage>
</organism>
<dbReference type="GO" id="GO:0005524">
    <property type="term" value="F:ATP binding"/>
    <property type="evidence" value="ECO:0007669"/>
    <property type="project" value="UniProtKB-UniRule"/>
</dbReference>
<evidence type="ECO:0000256" key="3">
    <source>
        <dbReference type="ARBA" id="ARBA00022777"/>
    </source>
</evidence>
<evidence type="ECO:0000256" key="4">
    <source>
        <dbReference type="ARBA" id="ARBA00022840"/>
    </source>
</evidence>
<evidence type="ECO:0000256" key="5">
    <source>
        <dbReference type="PROSITE-ProRule" id="PRU10141"/>
    </source>
</evidence>
<keyword evidence="4 5" id="KW-0067">ATP-binding</keyword>
<dbReference type="Pfam" id="PF00069">
    <property type="entry name" value="Pkinase"/>
    <property type="match status" value="1"/>
</dbReference>
<dbReference type="SUPFAM" id="SSF48452">
    <property type="entry name" value="TPR-like"/>
    <property type="match status" value="1"/>
</dbReference>
<protein>
    <recommendedName>
        <fullName evidence="6">Protein kinase domain-containing protein</fullName>
    </recommendedName>
</protein>
<evidence type="ECO:0000259" key="6">
    <source>
        <dbReference type="PROSITE" id="PS50011"/>
    </source>
</evidence>
<reference evidence="7" key="1">
    <citation type="submission" date="2023-01" db="EMBL/GenBank/DDBJ databases">
        <title>Complete genome sequence of Planctobacterium marinum strain Dej080120_11.</title>
        <authorList>
            <person name="Ueki S."/>
            <person name="Maruyama F."/>
        </authorList>
    </citation>
    <scope>NUCLEOTIDE SEQUENCE</scope>
    <source>
        <strain evidence="7">Dej080120_11</strain>
    </source>
</reference>
<evidence type="ECO:0000256" key="2">
    <source>
        <dbReference type="ARBA" id="ARBA00022741"/>
    </source>
</evidence>
<evidence type="ECO:0000313" key="7">
    <source>
        <dbReference type="EMBL" id="BDX07287.1"/>
    </source>
</evidence>
<dbReference type="EMBL" id="AP027272">
    <property type="protein sequence ID" value="BDX07287.1"/>
    <property type="molecule type" value="Genomic_DNA"/>
</dbReference>
<dbReference type="InterPro" id="IPR017441">
    <property type="entry name" value="Protein_kinase_ATP_BS"/>
</dbReference>
<accession>A0AA48HRC0</accession>
<proteinExistence type="predicted"/>
<keyword evidence="2 5" id="KW-0547">Nucleotide-binding</keyword>
<dbReference type="SUPFAM" id="SSF56112">
    <property type="entry name" value="Protein kinase-like (PK-like)"/>
    <property type="match status" value="1"/>
</dbReference>
<dbReference type="PROSITE" id="PS50011">
    <property type="entry name" value="PROTEIN_KINASE_DOM"/>
    <property type="match status" value="1"/>
</dbReference>
<sequence>MHITDDKKDLAHHFSALLDMGEAAQQAYLEHLSSDADSAALSRQLRLMLKADDGKDFDTLINNQVTKLTGDDALENLSGETIGAFTLKQVIGRGGMGIVYEAHRSDGVFEQRVAIKFVYPSVTALSGRETVFFEARCLGQLAHHHIVSILDAGQLPSGACYFVMEFIEGVSIDKYCKEKQLSAHRIVDLVITLCTAIEAAHHINIVHSDIKPNNVVVDHQGQVKVLDFGIAKILDESISDPRDGAKIKGSTKQFAAPEQLNHDAVSFVADVYALGALLEYLIQDTHSSLNNTQHRELLHIISLCKQDKPEQRYQSVAALRQELENWRDNRVLSFQARYSLPSFWKLMQRNVWQSVLAVMLVVTLPVISIYQYQLSVQQAQSAEVEKHLSSFIRYTDPAIAQQPMSTSVQMLTDTFDEVLGSDILTQASQHRIIGDIFESLIGLGEYRKVRDLSEREEFQTVMDIDPTQEFALTRYLIDNDISDARFTESYARYNRIMDNYPDMGEREKLLLGVSVSRALREALGDEGLELWRGINQTFHKNSELFSEQEHLANRVSEIRHTYSALYRRIEIEEDERAVTDSEKKRLLLSVNELLASVPLTHPSYAQLILIVYRVADLLGQNSGDYVVNLKSAINEIANIFGRNHPITIDGLTKLARAQYENGLFADALANSQNAYISASNIGYFGTGALWYYYSQALYALGFREESISIAQEALTLGYKNNSNNAELYEYQFDLVWNSLEFTPEDSYSILESLNAWLSDLGEDDLGKYDLKAEKLFVSVTLLSLKGQFDNSVNAFSKHIDDINDTRLWSMDVVWEYLYRKQGNYAKSIEYSKRQTGLHTVADILFHQNGLYQDTYLWQAQALAELGRKEEAAELLQICFDFSYQLRAEADNFWLQVVATISDYYQLPLDTYELDVPLIDNSFLLTGGEQPIFGQGE</sequence>
<dbReference type="PANTHER" id="PTHR43289:SF30">
    <property type="entry name" value="NON-SPECIFIC SERINE_THREONINE PROTEIN KINASE"/>
    <property type="match status" value="1"/>
</dbReference>
<keyword evidence="3" id="KW-0418">Kinase</keyword>
<dbReference type="Gene3D" id="1.25.40.10">
    <property type="entry name" value="Tetratricopeptide repeat domain"/>
    <property type="match status" value="1"/>
</dbReference>
<keyword evidence="8" id="KW-1185">Reference proteome</keyword>
<keyword evidence="1" id="KW-0808">Transferase</keyword>
<gene>
    <name evidence="7" type="ORF">MACH26_28080</name>
</gene>
<dbReference type="PROSITE" id="PS00108">
    <property type="entry name" value="PROTEIN_KINASE_ST"/>
    <property type="match status" value="1"/>
</dbReference>
<feature type="binding site" evidence="5">
    <location>
        <position position="116"/>
    </location>
    <ligand>
        <name>ATP</name>
        <dbReference type="ChEBI" id="CHEBI:30616"/>
    </ligand>
</feature>
<evidence type="ECO:0000256" key="1">
    <source>
        <dbReference type="ARBA" id="ARBA00022679"/>
    </source>
</evidence>
<dbReference type="InterPro" id="IPR011009">
    <property type="entry name" value="Kinase-like_dom_sf"/>
</dbReference>
<dbReference type="CDD" id="cd14014">
    <property type="entry name" value="STKc_PknB_like"/>
    <property type="match status" value="1"/>
</dbReference>
<dbReference type="InterPro" id="IPR000719">
    <property type="entry name" value="Prot_kinase_dom"/>
</dbReference>